<dbReference type="RefSeq" id="WP_184208351.1">
    <property type="nucleotide sequence ID" value="NZ_JACHIF010000004.1"/>
</dbReference>
<feature type="transmembrane region" description="Helical" evidence="1">
    <location>
        <begin position="190"/>
        <end position="209"/>
    </location>
</feature>
<reference evidence="2 3" key="1">
    <citation type="submission" date="2020-08" db="EMBL/GenBank/DDBJ databases">
        <title>Genomic Encyclopedia of Type Strains, Phase IV (KMG-IV): sequencing the most valuable type-strain genomes for metagenomic binning, comparative biology and taxonomic classification.</title>
        <authorList>
            <person name="Goeker M."/>
        </authorList>
    </citation>
    <scope>NUCLEOTIDE SEQUENCE [LARGE SCALE GENOMIC DNA]</scope>
    <source>
        <strain evidence="2 3">DSM 12251</strain>
    </source>
</reference>
<keyword evidence="1" id="KW-0472">Membrane</keyword>
<protein>
    <submittedName>
        <fullName evidence="2">Uncharacterized protein</fullName>
    </submittedName>
</protein>
<organism evidence="2 3">
    <name type="scientific">Prosthecobacter dejongeii</name>
    <dbReference type="NCBI Taxonomy" id="48465"/>
    <lineage>
        <taxon>Bacteria</taxon>
        <taxon>Pseudomonadati</taxon>
        <taxon>Verrucomicrobiota</taxon>
        <taxon>Verrucomicrobiia</taxon>
        <taxon>Verrucomicrobiales</taxon>
        <taxon>Verrucomicrobiaceae</taxon>
        <taxon>Prosthecobacter</taxon>
    </lineage>
</organism>
<dbReference type="AlphaFoldDB" id="A0A7W7YKW5"/>
<feature type="transmembrane region" description="Helical" evidence="1">
    <location>
        <begin position="148"/>
        <end position="170"/>
    </location>
</feature>
<dbReference type="EMBL" id="JACHIF010000004">
    <property type="protein sequence ID" value="MBB5037964.1"/>
    <property type="molecule type" value="Genomic_DNA"/>
</dbReference>
<evidence type="ECO:0000313" key="2">
    <source>
        <dbReference type="EMBL" id="MBB5037964.1"/>
    </source>
</evidence>
<sequence>MKKEDFELVRTKSGDELAAVVETLTTAGVPHRVSSSQAAFDITEVGRGDYPADMMVMVSRADLHAARLALEGSFAETELPADHFLHTASDEEILEILSVPADWDPFVVVHARRLAADRDIKPAEITVKSAEQIQALEMGRPAARWHLVLGWFSVLLGGIVGMGIGYSLAYMKESHAEGEFYTYDLRTREIGRWMMWSGVVMLVVWRFILASR</sequence>
<gene>
    <name evidence="2" type="ORF">HNQ64_002222</name>
</gene>
<comment type="caution">
    <text evidence="2">The sequence shown here is derived from an EMBL/GenBank/DDBJ whole genome shotgun (WGS) entry which is preliminary data.</text>
</comment>
<keyword evidence="3" id="KW-1185">Reference proteome</keyword>
<evidence type="ECO:0000313" key="3">
    <source>
        <dbReference type="Proteomes" id="UP000534294"/>
    </source>
</evidence>
<dbReference type="Proteomes" id="UP000534294">
    <property type="component" value="Unassembled WGS sequence"/>
</dbReference>
<proteinExistence type="predicted"/>
<name>A0A7W7YKW5_9BACT</name>
<evidence type="ECO:0000256" key="1">
    <source>
        <dbReference type="SAM" id="Phobius"/>
    </source>
</evidence>
<keyword evidence="1" id="KW-1133">Transmembrane helix</keyword>
<accession>A0A7W7YKW5</accession>
<keyword evidence="1" id="KW-0812">Transmembrane</keyword>